<evidence type="ECO:0000313" key="3">
    <source>
        <dbReference type="Proteomes" id="UP000254209"/>
    </source>
</evidence>
<dbReference type="PANTHER" id="PTHR35813">
    <property type="entry name" value="INNER MEMBRANE PROTEIN YBAN"/>
    <property type="match status" value="1"/>
</dbReference>
<protein>
    <submittedName>
        <fullName evidence="2">Inner membrane protein ybaN</fullName>
    </submittedName>
</protein>
<dbReference type="AlphaFoldDB" id="A0A376BVJ8"/>
<name>A0A376BVJ8_9NEIS</name>
<dbReference type="RefSeq" id="WP_342766988.1">
    <property type="nucleotide sequence ID" value="NZ_CP091519.2"/>
</dbReference>
<dbReference type="STRING" id="1120980.GCA_000745955_00414"/>
<evidence type="ECO:0000256" key="1">
    <source>
        <dbReference type="SAM" id="Phobius"/>
    </source>
</evidence>
<dbReference type="GO" id="GO:0005886">
    <property type="term" value="C:plasma membrane"/>
    <property type="evidence" value="ECO:0007669"/>
    <property type="project" value="TreeGrafter"/>
</dbReference>
<keyword evidence="3" id="KW-1185">Reference proteome</keyword>
<sequence>MFLLTNSSTINPWISISLMLLGGLIAASFAVIFLVKNPKLREAIIRAVLLVAGGLALLLGIIGIFLPIMPTVPFVILTAMCWGRASPRFHYWLINHKIFGPMIRDWLERRAIPRRAKYIAWTMMAISCTGVSYHLWTKHPQYVWLAFVTSGICLAVAIWMSRQPDA</sequence>
<gene>
    <name evidence="2" type="primary">ybaN</name>
    <name evidence="2" type="ORF">NCTC10283_02534</name>
</gene>
<keyword evidence="1" id="KW-1133">Transmembrane helix</keyword>
<accession>A0A376BVJ8</accession>
<keyword evidence="1" id="KW-0472">Membrane</keyword>
<dbReference type="InterPro" id="IPR007401">
    <property type="entry name" value="DUF454"/>
</dbReference>
<reference evidence="2 3" key="1">
    <citation type="submission" date="2018-06" db="EMBL/GenBank/DDBJ databases">
        <authorList>
            <consortium name="Pathogen Informatics"/>
            <person name="Doyle S."/>
        </authorList>
    </citation>
    <scope>NUCLEOTIDE SEQUENCE [LARGE SCALE GENOMIC DNA]</scope>
    <source>
        <strain evidence="2 3">NCTC10283</strain>
    </source>
</reference>
<feature type="transmembrane region" description="Helical" evidence="1">
    <location>
        <begin position="47"/>
        <end position="68"/>
    </location>
</feature>
<feature type="transmembrane region" description="Helical" evidence="1">
    <location>
        <begin position="118"/>
        <end position="136"/>
    </location>
</feature>
<keyword evidence="1" id="KW-0812">Transmembrane</keyword>
<dbReference type="Pfam" id="PF04304">
    <property type="entry name" value="DUF454"/>
    <property type="match status" value="1"/>
</dbReference>
<dbReference type="EMBL" id="UFSO01000003">
    <property type="protein sequence ID" value="SSY80970.1"/>
    <property type="molecule type" value="Genomic_DNA"/>
</dbReference>
<proteinExistence type="predicted"/>
<evidence type="ECO:0000313" key="2">
    <source>
        <dbReference type="EMBL" id="SSY80970.1"/>
    </source>
</evidence>
<feature type="transmembrane region" description="Helical" evidence="1">
    <location>
        <begin position="12"/>
        <end position="35"/>
    </location>
</feature>
<organism evidence="2 3">
    <name type="scientific">Alysiella crassa</name>
    <dbReference type="NCBI Taxonomy" id="153491"/>
    <lineage>
        <taxon>Bacteria</taxon>
        <taxon>Pseudomonadati</taxon>
        <taxon>Pseudomonadota</taxon>
        <taxon>Betaproteobacteria</taxon>
        <taxon>Neisseriales</taxon>
        <taxon>Neisseriaceae</taxon>
        <taxon>Alysiella</taxon>
    </lineage>
</organism>
<dbReference type="Proteomes" id="UP000254209">
    <property type="component" value="Unassembled WGS sequence"/>
</dbReference>
<feature type="transmembrane region" description="Helical" evidence="1">
    <location>
        <begin position="142"/>
        <end position="160"/>
    </location>
</feature>
<dbReference type="PANTHER" id="PTHR35813:SF1">
    <property type="entry name" value="INNER MEMBRANE PROTEIN YBAN"/>
    <property type="match status" value="1"/>
</dbReference>